<dbReference type="RefSeq" id="WP_008850502.1">
    <property type="nucleotide sequence ID" value="NZ_AGQV01000001.1"/>
</dbReference>
<feature type="chain" id="PRO_5003489728" description="DUF4412 domain-containing protein" evidence="1">
    <location>
        <begin position="24"/>
        <end position="195"/>
    </location>
</feature>
<feature type="signal peptide" evidence="1">
    <location>
        <begin position="1"/>
        <end position="23"/>
    </location>
</feature>
<comment type="caution">
    <text evidence="2">The sequence shown here is derived from an EMBL/GenBank/DDBJ whole genome shotgun (WGS) entry which is preliminary data.</text>
</comment>
<keyword evidence="3" id="KW-1185">Reference proteome</keyword>
<gene>
    <name evidence="2" type="ORF">GMO_03520</name>
</gene>
<reference evidence="2 3" key="1">
    <citation type="submission" date="2011-10" db="EMBL/GenBank/DDBJ databases">
        <title>Genome sequence of Gluconobacter morbifer G707, isolated from Drosophila gut.</title>
        <authorList>
            <person name="Lee W.-J."/>
            <person name="Kim E.-K."/>
        </authorList>
    </citation>
    <scope>NUCLEOTIDE SEQUENCE [LARGE SCALE GENOMIC DNA]</scope>
    <source>
        <strain evidence="2 3">G707</strain>
    </source>
</reference>
<dbReference type="STRING" id="1088869.GMO_03520"/>
<dbReference type="PATRIC" id="fig|1088869.3.peg.354"/>
<evidence type="ECO:0008006" key="4">
    <source>
        <dbReference type="Google" id="ProtNLM"/>
    </source>
</evidence>
<proteinExistence type="predicted"/>
<dbReference type="Proteomes" id="UP000004949">
    <property type="component" value="Unassembled WGS sequence"/>
</dbReference>
<dbReference type="AlphaFoldDB" id="G6XFT7"/>
<evidence type="ECO:0000313" key="3">
    <source>
        <dbReference type="Proteomes" id="UP000004949"/>
    </source>
</evidence>
<dbReference type="OrthoDB" id="7282046at2"/>
<organism evidence="2 3">
    <name type="scientific">Gluconobacter morbifer G707</name>
    <dbReference type="NCBI Taxonomy" id="1088869"/>
    <lineage>
        <taxon>Bacteria</taxon>
        <taxon>Pseudomonadati</taxon>
        <taxon>Pseudomonadota</taxon>
        <taxon>Alphaproteobacteria</taxon>
        <taxon>Acetobacterales</taxon>
        <taxon>Acetobacteraceae</taxon>
        <taxon>Gluconobacter</taxon>
    </lineage>
</organism>
<dbReference type="EMBL" id="AGQV01000001">
    <property type="protein sequence ID" value="EHH69045.1"/>
    <property type="molecule type" value="Genomic_DNA"/>
</dbReference>
<name>G6XFT7_9PROT</name>
<evidence type="ECO:0000256" key="1">
    <source>
        <dbReference type="SAM" id="SignalP"/>
    </source>
</evidence>
<keyword evidence="1" id="KW-0732">Signal</keyword>
<protein>
    <recommendedName>
        <fullName evidence="4">DUF4412 domain-containing protein</fullName>
    </recommendedName>
</protein>
<accession>G6XFT7</accession>
<sequence length="195" mass="20727">MMKPVLFAVLAVLGAAASGSAHADAPASMAGQAPLVTPLHDTDIDYAMTDPNGQQMHQRMRWSSALWRQRIDPQGSATFMLTDYRNHKLMVLDSTAHTATVMSAPGASFAAPGTPALGSWKKLGGSTVAGLPCTVWESADTEKQPTDFCYTDDGLMLRASHGGRLIVQALSVSHAQQPAALFDPPPGYRRNDAAH</sequence>
<evidence type="ECO:0000313" key="2">
    <source>
        <dbReference type="EMBL" id="EHH69045.1"/>
    </source>
</evidence>